<dbReference type="Proteomes" id="UP001437256">
    <property type="component" value="Unassembled WGS sequence"/>
</dbReference>
<accession>A0ABR2Z5K1</accession>
<reference evidence="2 3" key="1">
    <citation type="submission" date="2024-05" db="EMBL/GenBank/DDBJ databases">
        <title>A draft genome resource for the thread blight pathogen Marasmius tenuissimus strain MS-2.</title>
        <authorList>
            <person name="Yulfo-Soto G.E."/>
            <person name="Baruah I.K."/>
            <person name="Amoako-Attah I."/>
            <person name="Bukari Y."/>
            <person name="Meinhardt L.W."/>
            <person name="Bailey B.A."/>
            <person name="Cohen S.P."/>
        </authorList>
    </citation>
    <scope>NUCLEOTIDE SEQUENCE [LARGE SCALE GENOMIC DNA]</scope>
    <source>
        <strain evidence="2 3">MS-2</strain>
    </source>
</reference>
<name>A0ABR2Z5K1_9AGAR</name>
<sequence>ALEPGSPSPAKTTVGKCCVQIVIKTVSNKKRKVAEAAIKVRASSTKPLGKGCHGGHGAASGSGAATTSAVKNGDKDFICLLLESPLA</sequence>
<evidence type="ECO:0000313" key="2">
    <source>
        <dbReference type="EMBL" id="KAL0056882.1"/>
    </source>
</evidence>
<dbReference type="EMBL" id="JBBXMP010000846">
    <property type="protein sequence ID" value="KAL0056882.1"/>
    <property type="molecule type" value="Genomic_DNA"/>
</dbReference>
<organism evidence="2 3">
    <name type="scientific">Marasmius tenuissimus</name>
    <dbReference type="NCBI Taxonomy" id="585030"/>
    <lineage>
        <taxon>Eukaryota</taxon>
        <taxon>Fungi</taxon>
        <taxon>Dikarya</taxon>
        <taxon>Basidiomycota</taxon>
        <taxon>Agaricomycotina</taxon>
        <taxon>Agaricomycetes</taxon>
        <taxon>Agaricomycetidae</taxon>
        <taxon>Agaricales</taxon>
        <taxon>Marasmiineae</taxon>
        <taxon>Marasmiaceae</taxon>
        <taxon>Marasmius</taxon>
    </lineage>
</organism>
<gene>
    <name evidence="2" type="ORF">AAF712_016503</name>
</gene>
<feature type="region of interest" description="Disordered" evidence="1">
    <location>
        <begin position="49"/>
        <end position="68"/>
    </location>
</feature>
<evidence type="ECO:0000313" key="3">
    <source>
        <dbReference type="Proteomes" id="UP001437256"/>
    </source>
</evidence>
<keyword evidence="3" id="KW-1185">Reference proteome</keyword>
<protein>
    <submittedName>
        <fullName evidence="2">Uncharacterized protein</fullName>
    </submittedName>
</protein>
<comment type="caution">
    <text evidence="2">The sequence shown here is derived from an EMBL/GenBank/DDBJ whole genome shotgun (WGS) entry which is preliminary data.</text>
</comment>
<proteinExistence type="predicted"/>
<feature type="compositionally biased region" description="Gly residues" evidence="1">
    <location>
        <begin position="51"/>
        <end position="60"/>
    </location>
</feature>
<evidence type="ECO:0000256" key="1">
    <source>
        <dbReference type="SAM" id="MobiDB-lite"/>
    </source>
</evidence>
<feature type="non-terminal residue" evidence="2">
    <location>
        <position position="1"/>
    </location>
</feature>